<evidence type="ECO:0000313" key="2">
    <source>
        <dbReference type="Proteomes" id="UP001341840"/>
    </source>
</evidence>
<protein>
    <submittedName>
        <fullName evidence="1">Uncharacterized protein</fullName>
    </submittedName>
</protein>
<comment type="caution">
    <text evidence="1">The sequence shown here is derived from an EMBL/GenBank/DDBJ whole genome shotgun (WGS) entry which is preliminary data.</text>
</comment>
<organism evidence="1 2">
    <name type="scientific">Stylosanthes scabra</name>
    <dbReference type="NCBI Taxonomy" id="79078"/>
    <lineage>
        <taxon>Eukaryota</taxon>
        <taxon>Viridiplantae</taxon>
        <taxon>Streptophyta</taxon>
        <taxon>Embryophyta</taxon>
        <taxon>Tracheophyta</taxon>
        <taxon>Spermatophyta</taxon>
        <taxon>Magnoliopsida</taxon>
        <taxon>eudicotyledons</taxon>
        <taxon>Gunneridae</taxon>
        <taxon>Pentapetalae</taxon>
        <taxon>rosids</taxon>
        <taxon>fabids</taxon>
        <taxon>Fabales</taxon>
        <taxon>Fabaceae</taxon>
        <taxon>Papilionoideae</taxon>
        <taxon>50 kb inversion clade</taxon>
        <taxon>dalbergioids sensu lato</taxon>
        <taxon>Dalbergieae</taxon>
        <taxon>Pterocarpus clade</taxon>
        <taxon>Stylosanthes</taxon>
    </lineage>
</organism>
<dbReference type="EMBL" id="JASCZI010120863">
    <property type="protein sequence ID" value="MED6156300.1"/>
    <property type="molecule type" value="Genomic_DNA"/>
</dbReference>
<reference evidence="1 2" key="1">
    <citation type="journal article" date="2023" name="Plants (Basel)">
        <title>Bridging the Gap: Combining Genomics and Transcriptomics Approaches to Understand Stylosanthes scabra, an Orphan Legume from the Brazilian Caatinga.</title>
        <authorList>
            <person name="Ferreira-Neto J.R.C."/>
            <person name="da Silva M.D."/>
            <person name="Binneck E."/>
            <person name="de Melo N.F."/>
            <person name="da Silva R.H."/>
            <person name="de Melo A.L.T.M."/>
            <person name="Pandolfi V."/>
            <person name="Bustamante F.O."/>
            <person name="Brasileiro-Vidal A.C."/>
            <person name="Benko-Iseppon A.M."/>
        </authorList>
    </citation>
    <scope>NUCLEOTIDE SEQUENCE [LARGE SCALE GENOMIC DNA]</scope>
    <source>
        <tissue evidence="1">Leaves</tissue>
    </source>
</reference>
<accession>A0ABU6U546</accession>
<keyword evidence="2" id="KW-1185">Reference proteome</keyword>
<sequence length="189" mass="21095">MRTPPTGDGNVQTGVKTATTSGSLSGRLTTLVVEGTGGDEGSSQTGRHYSGTLHIDCAITCEAFVDSIQEDMELYLMRACTKLKVDCPAFEIREHYSYGGHYTVAYTGTLVCAEKEVELEVHGSFVMEEKEARQDACFRLFEKLLVRKGKKIIDFLLLAARQEVTELRRQLATPLVQWLRDVEQQQDNL</sequence>
<name>A0ABU6U546_9FABA</name>
<proteinExistence type="predicted"/>
<evidence type="ECO:0000313" key="1">
    <source>
        <dbReference type="EMBL" id="MED6156300.1"/>
    </source>
</evidence>
<gene>
    <name evidence="1" type="ORF">PIB30_013332</name>
</gene>
<dbReference type="Proteomes" id="UP001341840">
    <property type="component" value="Unassembled WGS sequence"/>
</dbReference>